<dbReference type="InterPro" id="IPR017853">
    <property type="entry name" value="GH"/>
</dbReference>
<protein>
    <recommendedName>
        <fullName evidence="4">beta-glucosidase</fullName>
        <ecNumber evidence="4">3.2.1.21</ecNumber>
    </recommendedName>
</protein>
<evidence type="ECO:0000256" key="10">
    <source>
        <dbReference type="ARBA" id="ARBA00023326"/>
    </source>
</evidence>
<dbReference type="InterPro" id="IPR013783">
    <property type="entry name" value="Ig-like_fold"/>
</dbReference>
<comment type="pathway">
    <text evidence="2">Glycan metabolism; cellulose degradation.</text>
</comment>
<evidence type="ECO:0000256" key="3">
    <source>
        <dbReference type="ARBA" id="ARBA00005336"/>
    </source>
</evidence>
<dbReference type="EMBL" id="WJXW01000011">
    <property type="protein sequence ID" value="KAF9732293.1"/>
    <property type="molecule type" value="Genomic_DNA"/>
</dbReference>
<evidence type="ECO:0000259" key="11">
    <source>
        <dbReference type="Pfam" id="PF01915"/>
    </source>
</evidence>
<keyword evidence="7" id="KW-0325">Glycoprotein</keyword>
<dbReference type="InterPro" id="IPR002772">
    <property type="entry name" value="Glyco_hydro_3_C"/>
</dbReference>
<dbReference type="SUPFAM" id="SSF52279">
    <property type="entry name" value="Beta-D-glucan exohydrolase, C-terminal domain"/>
    <property type="match status" value="1"/>
</dbReference>
<comment type="similarity">
    <text evidence="3">Belongs to the glycosyl hydrolase 3 family.</text>
</comment>
<evidence type="ECO:0000313" key="13">
    <source>
        <dbReference type="Proteomes" id="UP000756921"/>
    </source>
</evidence>
<evidence type="ECO:0000256" key="7">
    <source>
        <dbReference type="ARBA" id="ARBA00023180"/>
    </source>
</evidence>
<dbReference type="PANTHER" id="PTHR42715">
    <property type="entry name" value="BETA-GLUCOSIDASE"/>
    <property type="match status" value="1"/>
</dbReference>
<dbReference type="Proteomes" id="UP000756921">
    <property type="component" value="Unassembled WGS sequence"/>
</dbReference>
<name>A0A9P6KM84_9PLEO</name>
<keyword evidence="13" id="KW-1185">Reference proteome</keyword>
<dbReference type="InterPro" id="IPR036881">
    <property type="entry name" value="Glyco_hydro_3_C_sf"/>
</dbReference>
<dbReference type="InterPro" id="IPR050288">
    <property type="entry name" value="Cellulose_deg_GH3"/>
</dbReference>
<keyword evidence="5" id="KW-0732">Signal</keyword>
<dbReference type="OrthoDB" id="416222at2759"/>
<dbReference type="PANTHER" id="PTHR42715:SF5">
    <property type="entry name" value="BETA-GLUCOSIDASE M-RELATED"/>
    <property type="match status" value="1"/>
</dbReference>
<evidence type="ECO:0000256" key="8">
    <source>
        <dbReference type="ARBA" id="ARBA00023277"/>
    </source>
</evidence>
<keyword evidence="8" id="KW-0119">Carbohydrate metabolism</keyword>
<dbReference type="Gene3D" id="3.20.20.300">
    <property type="entry name" value="Glycoside hydrolase, family 3, N-terminal domain"/>
    <property type="match status" value="1"/>
</dbReference>
<dbReference type="InterPro" id="IPR036962">
    <property type="entry name" value="Glyco_hydro_3_N_sf"/>
</dbReference>
<evidence type="ECO:0000256" key="4">
    <source>
        <dbReference type="ARBA" id="ARBA00012744"/>
    </source>
</evidence>
<evidence type="ECO:0000313" key="12">
    <source>
        <dbReference type="EMBL" id="KAF9732293.1"/>
    </source>
</evidence>
<dbReference type="EC" id="3.2.1.21" evidence="4"/>
<dbReference type="GO" id="GO:0008422">
    <property type="term" value="F:beta-glucosidase activity"/>
    <property type="evidence" value="ECO:0007669"/>
    <property type="project" value="UniProtKB-EC"/>
</dbReference>
<keyword evidence="9" id="KW-0326">Glycosidase</keyword>
<feature type="domain" description="Glycoside hydrolase family 3 C-terminal" evidence="11">
    <location>
        <begin position="208"/>
        <end position="318"/>
    </location>
</feature>
<proteinExistence type="inferred from homology"/>
<dbReference type="Gene3D" id="2.60.40.10">
    <property type="entry name" value="Immunoglobulins"/>
    <property type="match status" value="1"/>
</dbReference>
<evidence type="ECO:0000256" key="5">
    <source>
        <dbReference type="ARBA" id="ARBA00022729"/>
    </source>
</evidence>
<evidence type="ECO:0000256" key="6">
    <source>
        <dbReference type="ARBA" id="ARBA00022801"/>
    </source>
</evidence>
<evidence type="ECO:0000256" key="9">
    <source>
        <dbReference type="ARBA" id="ARBA00023295"/>
    </source>
</evidence>
<comment type="catalytic activity">
    <reaction evidence="1">
        <text>Hydrolysis of terminal, non-reducing beta-D-glucosyl residues with release of beta-D-glucose.</text>
        <dbReference type="EC" id="3.2.1.21"/>
    </reaction>
</comment>
<dbReference type="GO" id="GO:0009251">
    <property type="term" value="P:glucan catabolic process"/>
    <property type="evidence" value="ECO:0007669"/>
    <property type="project" value="TreeGrafter"/>
</dbReference>
<evidence type="ECO:0000256" key="2">
    <source>
        <dbReference type="ARBA" id="ARBA00004987"/>
    </source>
</evidence>
<reference evidence="12" key="1">
    <citation type="journal article" date="2020" name="Mol. Plant Microbe Interact.">
        <title>Genome Sequence of the Biocontrol Agent Coniothyrium minitans strain Conio (IMI 134523).</title>
        <authorList>
            <person name="Patel D."/>
            <person name="Shittu T.A."/>
            <person name="Baroncelli R."/>
            <person name="Muthumeenakshi S."/>
            <person name="Osborne T.H."/>
            <person name="Janganan T.K."/>
            <person name="Sreenivasaprasad S."/>
        </authorList>
    </citation>
    <scope>NUCLEOTIDE SEQUENCE</scope>
    <source>
        <strain evidence="12">Conio</strain>
    </source>
</reference>
<dbReference type="Gene3D" id="3.40.50.1700">
    <property type="entry name" value="Glycoside hydrolase family 3 C-terminal domain"/>
    <property type="match status" value="1"/>
</dbReference>
<keyword evidence="10" id="KW-0624">Polysaccharide degradation</keyword>
<comment type="caution">
    <text evidence="12">The sequence shown here is derived from an EMBL/GenBank/DDBJ whole genome shotgun (WGS) entry which is preliminary data.</text>
</comment>
<dbReference type="SUPFAM" id="SSF51445">
    <property type="entry name" value="(Trans)glycosidases"/>
    <property type="match status" value="1"/>
</dbReference>
<dbReference type="Pfam" id="PF01915">
    <property type="entry name" value="Glyco_hydro_3_C"/>
    <property type="match status" value="1"/>
</dbReference>
<keyword evidence="6" id="KW-0378">Hydrolase</keyword>
<evidence type="ECO:0000256" key="1">
    <source>
        <dbReference type="ARBA" id="ARBA00000448"/>
    </source>
</evidence>
<accession>A0A9P6KM84</accession>
<organism evidence="12 13">
    <name type="scientific">Paraphaeosphaeria minitans</name>
    <dbReference type="NCBI Taxonomy" id="565426"/>
    <lineage>
        <taxon>Eukaryota</taxon>
        <taxon>Fungi</taxon>
        <taxon>Dikarya</taxon>
        <taxon>Ascomycota</taxon>
        <taxon>Pezizomycotina</taxon>
        <taxon>Dothideomycetes</taxon>
        <taxon>Pleosporomycetidae</taxon>
        <taxon>Pleosporales</taxon>
        <taxon>Massarineae</taxon>
        <taxon>Didymosphaeriaceae</taxon>
        <taxon>Paraphaeosphaeria</taxon>
    </lineage>
</organism>
<gene>
    <name evidence="12" type="ORF">PMIN01_10222</name>
</gene>
<sequence>MCSYQKTNHSYRCQKSKLLNGPLKTEFGFEGFVVSDWGANHSGVASASAGLDIIMPNGGYWGKNLTEAVNNGSKLKQDAKFPAIGIYSNTVKHQPIEVQDDHPELIPDIGPASRFLSIYGYGATVKSTPWQNSSRFCGGFEVNYGWNTLNGTMITGGGSGSSTPSYVISPFHALSDRIAKNRGNLRWDFESETSYPPYVNSETCLVVFSDNLIKNVAANCTNTIVIIHPAGIGTVDTWISHDNITAVFFAGLPGQESSNSLVDILYGDVAPSGALLNSSVFFDYFPQDDFQEGLDLDYRAFDKNGIEPQFEFGYGLTYTTFDYADLSVSQIINGTAEYPNPDVAIAQSGNLQLGGTSYCHREHHKYGKRNSGRGRAVVYIDPGKSATVSFTLARRDLSVWDV</sequence>
<dbReference type="AlphaFoldDB" id="A0A9P6KM84"/>